<evidence type="ECO:0000256" key="4">
    <source>
        <dbReference type="ARBA" id="ARBA00022701"/>
    </source>
</evidence>
<feature type="binding site" evidence="10">
    <location>
        <begin position="1043"/>
        <end position="1050"/>
    </location>
    <ligand>
        <name>ATP</name>
        <dbReference type="ChEBI" id="CHEBI:30616"/>
    </ligand>
</feature>
<dbReference type="Proteomes" id="UP000275385">
    <property type="component" value="Unassembled WGS sequence"/>
</dbReference>
<dbReference type="InterPro" id="IPR019821">
    <property type="entry name" value="Kinesin_motor_CS"/>
</dbReference>
<feature type="region of interest" description="Disordered" evidence="12">
    <location>
        <begin position="144"/>
        <end position="215"/>
    </location>
</feature>
<evidence type="ECO:0000259" key="14">
    <source>
        <dbReference type="PROSITE" id="PS50067"/>
    </source>
</evidence>
<dbReference type="STRING" id="177199.A0A420YAU6"/>
<dbReference type="GO" id="GO:0005524">
    <property type="term" value="F:ATP binding"/>
    <property type="evidence" value="ECO:0007669"/>
    <property type="project" value="UniProtKB-UniRule"/>
</dbReference>
<evidence type="ECO:0000256" key="2">
    <source>
        <dbReference type="ARBA" id="ARBA00010899"/>
    </source>
</evidence>
<evidence type="ECO:0000256" key="12">
    <source>
        <dbReference type="SAM" id="MobiDB-lite"/>
    </source>
</evidence>
<keyword evidence="13" id="KW-1133">Transmembrane helix</keyword>
<keyword evidence="7 11" id="KW-0175">Coiled coil</keyword>
<dbReference type="GO" id="GO:0090307">
    <property type="term" value="P:mitotic spindle assembly"/>
    <property type="evidence" value="ECO:0007669"/>
    <property type="project" value="UniProtKB-ARBA"/>
</dbReference>
<dbReference type="Gene3D" id="3.40.850.10">
    <property type="entry name" value="Kinesin motor domain"/>
    <property type="match status" value="1"/>
</dbReference>
<feature type="transmembrane region" description="Helical" evidence="13">
    <location>
        <begin position="407"/>
        <end position="430"/>
    </location>
</feature>
<dbReference type="InterPro" id="IPR027417">
    <property type="entry name" value="P-loop_NTPase"/>
</dbReference>
<dbReference type="GO" id="GO:0007018">
    <property type="term" value="P:microtubule-based movement"/>
    <property type="evidence" value="ECO:0007669"/>
    <property type="project" value="InterPro"/>
</dbReference>
<feature type="compositionally biased region" description="Low complexity" evidence="12">
    <location>
        <begin position="592"/>
        <end position="617"/>
    </location>
</feature>
<feature type="region of interest" description="Disordered" evidence="12">
    <location>
        <begin position="241"/>
        <end position="270"/>
    </location>
</feature>
<keyword evidence="13" id="KW-0472">Membrane</keyword>
<evidence type="ECO:0000256" key="13">
    <source>
        <dbReference type="SAM" id="Phobius"/>
    </source>
</evidence>
<comment type="caution">
    <text evidence="15">The sequence shown here is derived from an EMBL/GenBank/DDBJ whole genome shotgun (WGS) entry which is preliminary data.</text>
</comment>
<feature type="domain" description="Kinesin motor" evidence="14">
    <location>
        <begin position="952"/>
        <end position="1282"/>
    </location>
</feature>
<keyword evidence="16" id="KW-1185">Reference proteome</keyword>
<evidence type="ECO:0000256" key="8">
    <source>
        <dbReference type="ARBA" id="ARBA00023175"/>
    </source>
</evidence>
<keyword evidence="5 10" id="KW-0547">Nucleotide-binding</keyword>
<keyword evidence="9" id="KW-0206">Cytoskeleton</keyword>
<reference evidence="15 16" key="1">
    <citation type="submission" date="2018-08" db="EMBL/GenBank/DDBJ databases">
        <title>Draft genome of the lignicolous fungus Coniochaeta pulveracea.</title>
        <authorList>
            <person name="Borstlap C.J."/>
            <person name="De Witt R.N."/>
            <person name="Botha A."/>
            <person name="Volschenk H."/>
        </authorList>
    </citation>
    <scope>NUCLEOTIDE SEQUENCE [LARGE SCALE GENOMIC DNA]</scope>
    <source>
        <strain evidence="15 16">CAB683</strain>
    </source>
</reference>
<feature type="compositionally biased region" description="Polar residues" evidence="12">
    <location>
        <begin position="632"/>
        <end position="658"/>
    </location>
</feature>
<comment type="similarity">
    <text evidence="2">Belongs to the TRAFAC class myosin-kinesin ATPase superfamily. Kinesin family. KIN-14 subfamily.</text>
</comment>
<feature type="compositionally biased region" description="Polar residues" evidence="12">
    <location>
        <begin position="252"/>
        <end position="262"/>
    </location>
</feature>
<dbReference type="Pfam" id="PF00225">
    <property type="entry name" value="Kinesin"/>
    <property type="match status" value="1"/>
</dbReference>
<dbReference type="OrthoDB" id="3176171at2759"/>
<name>A0A420YAU6_9PEZI</name>
<accession>A0A420YAU6</accession>
<feature type="compositionally biased region" description="Basic and acidic residues" evidence="12">
    <location>
        <begin position="64"/>
        <end position="86"/>
    </location>
</feature>
<dbReference type="PROSITE" id="PS50067">
    <property type="entry name" value="KINESIN_MOTOR_2"/>
    <property type="match status" value="1"/>
</dbReference>
<feature type="region of interest" description="Disordered" evidence="12">
    <location>
        <begin position="525"/>
        <end position="684"/>
    </location>
</feature>
<evidence type="ECO:0000256" key="6">
    <source>
        <dbReference type="ARBA" id="ARBA00022840"/>
    </source>
</evidence>
<feature type="compositionally biased region" description="Low complexity" evidence="12">
    <location>
        <begin position="198"/>
        <end position="215"/>
    </location>
</feature>
<dbReference type="PANTHER" id="PTHR47972">
    <property type="entry name" value="KINESIN-LIKE PROTEIN KLP-3"/>
    <property type="match status" value="1"/>
</dbReference>
<dbReference type="InterPro" id="IPR027640">
    <property type="entry name" value="Kinesin-like_fam"/>
</dbReference>
<evidence type="ECO:0000256" key="10">
    <source>
        <dbReference type="PROSITE-ProRule" id="PRU00283"/>
    </source>
</evidence>
<feature type="compositionally biased region" description="Low complexity" evidence="12">
    <location>
        <begin position="87"/>
        <end position="103"/>
    </location>
</feature>
<dbReference type="PROSITE" id="PS00411">
    <property type="entry name" value="KINESIN_MOTOR_1"/>
    <property type="match status" value="1"/>
</dbReference>
<comment type="subcellular location">
    <subcellularLocation>
        <location evidence="1">Cytoplasm</location>
        <location evidence="1">Cytoskeleton</location>
    </subcellularLocation>
</comment>
<keyword evidence="6 10" id="KW-0067">ATP-binding</keyword>
<feature type="transmembrane region" description="Helical" evidence="13">
    <location>
        <begin position="362"/>
        <end position="387"/>
    </location>
</feature>
<dbReference type="GO" id="GO:0008017">
    <property type="term" value="F:microtubule binding"/>
    <property type="evidence" value="ECO:0007669"/>
    <property type="project" value="InterPro"/>
</dbReference>
<feature type="compositionally biased region" description="Basic and acidic residues" evidence="12">
    <location>
        <begin position="555"/>
        <end position="566"/>
    </location>
</feature>
<feature type="region of interest" description="Disordered" evidence="12">
    <location>
        <begin position="1"/>
        <end position="132"/>
    </location>
</feature>
<dbReference type="FunFam" id="3.40.850.10:FF:000065">
    <property type="entry name" value="Kinesin-like protein"/>
    <property type="match status" value="1"/>
</dbReference>
<feature type="coiled-coil region" evidence="11">
    <location>
        <begin position="708"/>
        <end position="945"/>
    </location>
</feature>
<feature type="region of interest" description="Disordered" evidence="12">
    <location>
        <begin position="295"/>
        <end position="322"/>
    </location>
</feature>
<gene>
    <name evidence="15" type="primary">KAR3</name>
    <name evidence="15" type="ORF">DL546_004948</name>
</gene>
<evidence type="ECO:0000256" key="1">
    <source>
        <dbReference type="ARBA" id="ARBA00004245"/>
    </source>
</evidence>
<evidence type="ECO:0000313" key="15">
    <source>
        <dbReference type="EMBL" id="RKU44937.1"/>
    </source>
</evidence>
<evidence type="ECO:0000256" key="7">
    <source>
        <dbReference type="ARBA" id="ARBA00023054"/>
    </source>
</evidence>
<dbReference type="InterPro" id="IPR001752">
    <property type="entry name" value="Kinesin_motor_dom"/>
</dbReference>
<dbReference type="CDD" id="cd01366">
    <property type="entry name" value="KISc_C_terminal"/>
    <property type="match status" value="1"/>
</dbReference>
<dbReference type="GO" id="GO:0008569">
    <property type="term" value="F:minus-end-directed microtubule motor activity"/>
    <property type="evidence" value="ECO:0007669"/>
    <property type="project" value="UniProtKB-ARBA"/>
</dbReference>
<evidence type="ECO:0000256" key="3">
    <source>
        <dbReference type="ARBA" id="ARBA00022490"/>
    </source>
</evidence>
<keyword evidence="8 10" id="KW-0505">Motor protein</keyword>
<dbReference type="InterPro" id="IPR029164">
    <property type="entry name" value="PIG-Y"/>
</dbReference>
<evidence type="ECO:0000256" key="5">
    <source>
        <dbReference type="ARBA" id="ARBA00022741"/>
    </source>
</evidence>
<keyword evidence="3" id="KW-0963">Cytoplasm</keyword>
<evidence type="ECO:0000313" key="16">
    <source>
        <dbReference type="Proteomes" id="UP000275385"/>
    </source>
</evidence>
<feature type="compositionally biased region" description="Low complexity" evidence="12">
    <location>
        <begin position="13"/>
        <end position="30"/>
    </location>
</feature>
<dbReference type="SMART" id="SM00129">
    <property type="entry name" value="KISc"/>
    <property type="match status" value="1"/>
</dbReference>
<evidence type="ECO:0000256" key="11">
    <source>
        <dbReference type="SAM" id="Coils"/>
    </source>
</evidence>
<dbReference type="Pfam" id="PF15159">
    <property type="entry name" value="PIG-Y"/>
    <property type="match status" value="1"/>
</dbReference>
<keyword evidence="13" id="KW-0812">Transmembrane</keyword>
<dbReference type="SUPFAM" id="SSF52540">
    <property type="entry name" value="P-loop containing nucleoside triphosphate hydrolases"/>
    <property type="match status" value="1"/>
</dbReference>
<feature type="transmembrane region" description="Helical" evidence="13">
    <location>
        <begin position="451"/>
        <end position="471"/>
    </location>
</feature>
<feature type="compositionally biased region" description="Polar residues" evidence="12">
    <location>
        <begin position="1"/>
        <end position="12"/>
    </location>
</feature>
<organism evidence="15 16">
    <name type="scientific">Coniochaeta pulveracea</name>
    <dbReference type="NCBI Taxonomy" id="177199"/>
    <lineage>
        <taxon>Eukaryota</taxon>
        <taxon>Fungi</taxon>
        <taxon>Dikarya</taxon>
        <taxon>Ascomycota</taxon>
        <taxon>Pezizomycotina</taxon>
        <taxon>Sordariomycetes</taxon>
        <taxon>Sordariomycetidae</taxon>
        <taxon>Coniochaetales</taxon>
        <taxon>Coniochaetaceae</taxon>
        <taxon>Coniochaeta</taxon>
    </lineage>
</organism>
<protein>
    <submittedName>
        <fullName evidence="15">Kinesin-like nuclear fusion protein</fullName>
    </submittedName>
</protein>
<dbReference type="GO" id="GO:0005874">
    <property type="term" value="C:microtubule"/>
    <property type="evidence" value="ECO:0007669"/>
    <property type="project" value="UniProtKB-KW"/>
</dbReference>
<dbReference type="PANTHER" id="PTHR47972:SF45">
    <property type="entry name" value="PROTEIN CLARET SEGREGATIONAL"/>
    <property type="match status" value="1"/>
</dbReference>
<sequence>MEHTPQSTGADASNSSPSRPTPTTSNSSPSVHTRKRSLSGAGGLLSRLPFMRSSTDHHRPRSKPSTEELAEQHESASTEERSKDHALAAPMSMAAALQQQQQPKTRRRRGSLRKVALLGRGAQRARRDSHSLSIETKQGIAQSVMDGAEDTQRVVSSPTSLDDGDKTPPAGTTKTEPMDGFGLGISDLTPRPSMDGYGSRTTSEETVTESQQGTTVKIKDTTLTPVPAAATSEPVLTLNTNQRRVSLDPESRLTSPTISYSTTDDEDGLLMGAGIRPGTTPSLLRMERASVSSGSDSYFPSAHIPGGSSSSSSNILPSIQRRRSATTQRAKSPLALNALMSTTPLPQSDADWDYSETEWWGWIILVVTWTVFVTGMGSCLGVWSWAWDVGKTPYAPPELEDDPTLPIVGYYPALIILTGVMAWVWVVIAWSSCVATRHNHDLRLAATTSSSTASASGALLLASFLAAKLVISPSRILSMDSNSYASENSTFRQSAMSRLPPPKISYTSTATNGASAPLNEITQSQTNVRSHVPSGTLPPQHGMKRPGTEYLQADPTKRKPVSEYKTTKPGAGIPKPTSITAGLKGSSIASLSKPPSSSRTTSTKSSHSRTTSTHGYGQSSGYGVSVGAGARPQTSMSGAFKQSQIGGQHRPLSNTTRPRTAMGVRGTPESDEDSKTSGNAWDVDERLQDLDTQFRQMKDVMNSTLTERKGLDEALELAKTRVSELERDRTRAEEKNVSLETELESLRERERILKHELEEEKRARKYDLLDQNREHQDSVDQLRREFANEAERAQRAAREAQEALERHYKVELEDQRMQKDREIAELRMKLGNEQQDLHLALQGKEREIDSMRTQIDNLKSDLDREQTLRGNLQKQIAEMSTTSLALEDRIRAHKAQIEFLESDTKQQSDAFAQMEARLQEALKVAEEAKQKLIKEETERRVLFNKYQELKGNIRVMCRVRPVLDESEGSPAQLQYPDEKTSAQIDVVGPEEKSSLGQITRKTLPFEFDRVFDPSVANEEVFGEISQLVQSALDGYNVCIFCYGQTGSGKTYTMSSPDGMIPRATHMIYETITKLKEKSWTYTMEGSFVEVYNEELRDLLAQTGEAKKRIEIRHDDVKKQTALLNCRSVTFDTADMVESMLKQAQSNRSVAATRANERSSRSHSVFILRLVGENAATGERCEGTLNLVDLAGSERLHHSQAEGAQLKETQNINKSLACLGDVIEALGQGKGHVPYRNSKLTHLLQYSLGGNSKTLMFVMVSPLEAHLRETITSLRFATKVHNTHVGTAKSTKKLRGIEA</sequence>
<evidence type="ECO:0000256" key="9">
    <source>
        <dbReference type="ARBA" id="ARBA00023212"/>
    </source>
</evidence>
<dbReference type="PRINTS" id="PR00380">
    <property type="entry name" value="KINESINHEAVY"/>
</dbReference>
<dbReference type="InterPro" id="IPR036961">
    <property type="entry name" value="Kinesin_motor_dom_sf"/>
</dbReference>
<keyword evidence="4" id="KW-0493">Microtubule</keyword>
<dbReference type="EMBL" id="QVQW01000025">
    <property type="protein sequence ID" value="RKU44937.1"/>
    <property type="molecule type" value="Genomic_DNA"/>
</dbReference>
<proteinExistence type="inferred from homology"/>